<reference evidence="1" key="1">
    <citation type="submission" date="2019-11" db="EMBL/GenBank/DDBJ databases">
        <title>Nori genome reveals adaptations in red seaweeds to the harsh intertidal environment.</title>
        <authorList>
            <person name="Wang D."/>
            <person name="Mao Y."/>
        </authorList>
    </citation>
    <scope>NUCLEOTIDE SEQUENCE</scope>
    <source>
        <tissue evidence="1">Gametophyte</tissue>
    </source>
</reference>
<comment type="caution">
    <text evidence="1">The sequence shown here is derived from an EMBL/GenBank/DDBJ whole genome shotgun (WGS) entry which is preliminary data.</text>
</comment>
<accession>A0ACC3CF64</accession>
<organism evidence="1 2">
    <name type="scientific">Pyropia yezoensis</name>
    <name type="common">Susabi-nori</name>
    <name type="synonym">Porphyra yezoensis</name>
    <dbReference type="NCBI Taxonomy" id="2788"/>
    <lineage>
        <taxon>Eukaryota</taxon>
        <taxon>Rhodophyta</taxon>
        <taxon>Bangiophyceae</taxon>
        <taxon>Bangiales</taxon>
        <taxon>Bangiaceae</taxon>
        <taxon>Pyropia</taxon>
    </lineage>
</organism>
<evidence type="ECO:0000313" key="2">
    <source>
        <dbReference type="Proteomes" id="UP000798662"/>
    </source>
</evidence>
<name>A0ACC3CF64_PYRYE</name>
<evidence type="ECO:0000313" key="1">
    <source>
        <dbReference type="EMBL" id="KAK1868924.1"/>
    </source>
</evidence>
<sequence>MADPTNSRVDRRRPAEADGRSAPTAAPPPGNVATASVSSATPAAAAVLLLDRRRRRATGDGATAAESVPPAAAGTVRAAVAAVRRPPPRPLPNGRGGSVPCACCAAGCRAGLADGHGNGRRRRRPGHGRRGTGANASVPETGCSVRCGRHLSHVFQRPHLASGRLGCRCRCRAGGRAQVVRAHNGRWHGQRREGHPGGARGAGGGRSALTLAVPAGGRPRRPRHGAASDTAAAAAAAAAAVVAATDGSSFGSGASPAPPLSASFPVADSRRATRASYFPPVGSPRSASAARSCVTRILAGTASSAAPESGAQDDGKTIASLTPTGRAAAAGAAAAVVVLAAAVAAADAPSRG</sequence>
<dbReference type="Proteomes" id="UP000798662">
    <property type="component" value="Chromosome 3"/>
</dbReference>
<gene>
    <name evidence="1" type="ORF">I4F81_011406</name>
</gene>
<keyword evidence="2" id="KW-1185">Reference proteome</keyword>
<proteinExistence type="predicted"/>
<dbReference type="EMBL" id="CM020620">
    <property type="protein sequence ID" value="KAK1868924.1"/>
    <property type="molecule type" value="Genomic_DNA"/>
</dbReference>
<protein>
    <submittedName>
        <fullName evidence="1">Uncharacterized protein</fullName>
    </submittedName>
</protein>